<name>A0A1G8GPC5_9BURK</name>
<keyword evidence="3" id="KW-0804">Transcription</keyword>
<dbReference type="InterPro" id="IPR009057">
    <property type="entry name" value="Homeodomain-like_sf"/>
</dbReference>
<dbReference type="EMBL" id="FNCJ01000015">
    <property type="protein sequence ID" value="SDH96183.1"/>
    <property type="molecule type" value="Genomic_DNA"/>
</dbReference>
<dbReference type="AlphaFoldDB" id="A0A1G8GPC5"/>
<feature type="domain" description="HTH tetR-type" evidence="5">
    <location>
        <begin position="10"/>
        <end position="70"/>
    </location>
</feature>
<proteinExistence type="predicted"/>
<evidence type="ECO:0000259" key="5">
    <source>
        <dbReference type="PROSITE" id="PS50977"/>
    </source>
</evidence>
<sequence>MGATMRPSHPQVRRHILDSGRALITHRGFVAVGLNEILKTADVPKGSFYHYFGSKEQYGRELLEQYVADYAERLDQLFNGSEANARDKLLLYWSEWQREQLEADGPDKCLVVKLSAEVADLSDDMRIVLRDGVARLIARIAALIEEGGRDGSLSPALDARELAQTLYQLWLGAALVTKLRRDGSALAHAMSVTQTMLRSA</sequence>
<dbReference type="PANTHER" id="PTHR47506">
    <property type="entry name" value="TRANSCRIPTIONAL REGULATORY PROTEIN"/>
    <property type="match status" value="1"/>
</dbReference>
<keyword evidence="1" id="KW-0805">Transcription regulation</keyword>
<dbReference type="Pfam" id="PF16925">
    <property type="entry name" value="TetR_C_13"/>
    <property type="match status" value="1"/>
</dbReference>
<dbReference type="Gene3D" id="1.10.357.10">
    <property type="entry name" value="Tetracycline Repressor, domain 2"/>
    <property type="match status" value="1"/>
</dbReference>
<keyword evidence="2 4" id="KW-0238">DNA-binding</keyword>
<dbReference type="PROSITE" id="PS50977">
    <property type="entry name" value="HTH_TETR_2"/>
    <property type="match status" value="1"/>
</dbReference>
<organism evidence="6 7">
    <name type="scientific">Paraburkholderia phenazinium</name>
    <dbReference type="NCBI Taxonomy" id="60549"/>
    <lineage>
        <taxon>Bacteria</taxon>
        <taxon>Pseudomonadati</taxon>
        <taxon>Pseudomonadota</taxon>
        <taxon>Betaproteobacteria</taxon>
        <taxon>Burkholderiales</taxon>
        <taxon>Burkholderiaceae</taxon>
        <taxon>Paraburkholderia</taxon>
    </lineage>
</organism>
<dbReference type="Pfam" id="PF00440">
    <property type="entry name" value="TetR_N"/>
    <property type="match status" value="1"/>
</dbReference>
<reference evidence="6 7" key="1">
    <citation type="submission" date="2016-10" db="EMBL/GenBank/DDBJ databases">
        <authorList>
            <person name="de Groot N.N."/>
        </authorList>
    </citation>
    <scope>NUCLEOTIDE SEQUENCE [LARGE SCALE GENOMIC DNA]</scope>
    <source>
        <strain evidence="6 7">LMG 2247</strain>
    </source>
</reference>
<evidence type="ECO:0000256" key="3">
    <source>
        <dbReference type="ARBA" id="ARBA00023163"/>
    </source>
</evidence>
<dbReference type="InterPro" id="IPR036271">
    <property type="entry name" value="Tet_transcr_reg_TetR-rel_C_sf"/>
</dbReference>
<evidence type="ECO:0000256" key="4">
    <source>
        <dbReference type="PROSITE-ProRule" id="PRU00335"/>
    </source>
</evidence>
<evidence type="ECO:0000256" key="2">
    <source>
        <dbReference type="ARBA" id="ARBA00023125"/>
    </source>
</evidence>
<feature type="DNA-binding region" description="H-T-H motif" evidence="4">
    <location>
        <begin position="33"/>
        <end position="52"/>
    </location>
</feature>
<dbReference type="PANTHER" id="PTHR47506:SF6">
    <property type="entry name" value="HTH-TYPE TRANSCRIPTIONAL REPRESSOR NEMR"/>
    <property type="match status" value="1"/>
</dbReference>
<gene>
    <name evidence="6" type="ORF">SAMN05216466_11588</name>
</gene>
<evidence type="ECO:0000256" key="1">
    <source>
        <dbReference type="ARBA" id="ARBA00023015"/>
    </source>
</evidence>
<dbReference type="GO" id="GO:0003677">
    <property type="term" value="F:DNA binding"/>
    <property type="evidence" value="ECO:0007669"/>
    <property type="project" value="UniProtKB-UniRule"/>
</dbReference>
<dbReference type="InterPro" id="IPR011075">
    <property type="entry name" value="TetR_C"/>
</dbReference>
<evidence type="ECO:0000313" key="6">
    <source>
        <dbReference type="EMBL" id="SDH96183.1"/>
    </source>
</evidence>
<evidence type="ECO:0000313" key="7">
    <source>
        <dbReference type="Proteomes" id="UP000199706"/>
    </source>
</evidence>
<dbReference type="InterPro" id="IPR001647">
    <property type="entry name" value="HTH_TetR"/>
</dbReference>
<accession>A0A1G8GPC5</accession>
<dbReference type="SUPFAM" id="SSF46689">
    <property type="entry name" value="Homeodomain-like"/>
    <property type="match status" value="1"/>
</dbReference>
<dbReference type="SUPFAM" id="SSF48498">
    <property type="entry name" value="Tetracyclin repressor-like, C-terminal domain"/>
    <property type="match status" value="1"/>
</dbReference>
<dbReference type="PRINTS" id="PR00455">
    <property type="entry name" value="HTHTETR"/>
</dbReference>
<dbReference type="Proteomes" id="UP000199706">
    <property type="component" value="Unassembled WGS sequence"/>
</dbReference>
<protein>
    <submittedName>
        <fullName evidence="6">Transcriptional regulator, TetR family</fullName>
    </submittedName>
</protein>